<gene>
    <name evidence="2" type="ORF">TELCIR_11134</name>
</gene>
<feature type="region of interest" description="Disordered" evidence="1">
    <location>
        <begin position="29"/>
        <end position="174"/>
    </location>
</feature>
<sequence>MLLHPEFVPQTWGGGVLLKRKQQAVADAEQKRHATVAEDQTVRDDDITETAAQKQKTPAAPQRKVEASPQKVLKSPVAKVEPREKKSSSESLVGKTDKEKPPVKAELKPSPIRRAPSKAEKKTVEPSPPPKKLPTPAPAPQPMPNHNKPTTPAPAPQPLPNHNNIVTVSASYVS</sequence>
<accession>A0A2G9UBL0</accession>
<dbReference type="EMBL" id="KZ347794">
    <property type="protein sequence ID" value="PIO67132.1"/>
    <property type="molecule type" value="Genomic_DNA"/>
</dbReference>
<dbReference type="Proteomes" id="UP000230423">
    <property type="component" value="Unassembled WGS sequence"/>
</dbReference>
<evidence type="ECO:0000313" key="3">
    <source>
        <dbReference type="Proteomes" id="UP000230423"/>
    </source>
</evidence>
<reference evidence="2 3" key="1">
    <citation type="submission" date="2015-09" db="EMBL/GenBank/DDBJ databases">
        <title>Draft genome of the parasitic nematode Teladorsagia circumcincta isolate WARC Sus (inbred).</title>
        <authorList>
            <person name="Mitreva M."/>
        </authorList>
    </citation>
    <scope>NUCLEOTIDE SEQUENCE [LARGE SCALE GENOMIC DNA]</scope>
    <source>
        <strain evidence="2 3">S</strain>
    </source>
</reference>
<dbReference type="AlphaFoldDB" id="A0A2G9UBL0"/>
<proteinExistence type="predicted"/>
<feature type="compositionally biased region" description="Basic and acidic residues" evidence="1">
    <location>
        <begin position="29"/>
        <end position="45"/>
    </location>
</feature>
<evidence type="ECO:0000256" key="1">
    <source>
        <dbReference type="SAM" id="MobiDB-lite"/>
    </source>
</evidence>
<evidence type="ECO:0000313" key="2">
    <source>
        <dbReference type="EMBL" id="PIO67132.1"/>
    </source>
</evidence>
<feature type="compositionally biased region" description="Basic and acidic residues" evidence="1">
    <location>
        <begin position="95"/>
        <end position="107"/>
    </location>
</feature>
<feature type="compositionally biased region" description="Pro residues" evidence="1">
    <location>
        <begin position="126"/>
        <end position="143"/>
    </location>
</feature>
<protein>
    <submittedName>
        <fullName evidence="2">Uncharacterized protein</fullName>
    </submittedName>
</protein>
<keyword evidence="3" id="KW-1185">Reference proteome</keyword>
<organism evidence="2 3">
    <name type="scientific">Teladorsagia circumcincta</name>
    <name type="common">Brown stomach worm</name>
    <name type="synonym">Ostertagia circumcincta</name>
    <dbReference type="NCBI Taxonomy" id="45464"/>
    <lineage>
        <taxon>Eukaryota</taxon>
        <taxon>Metazoa</taxon>
        <taxon>Ecdysozoa</taxon>
        <taxon>Nematoda</taxon>
        <taxon>Chromadorea</taxon>
        <taxon>Rhabditida</taxon>
        <taxon>Rhabditina</taxon>
        <taxon>Rhabditomorpha</taxon>
        <taxon>Strongyloidea</taxon>
        <taxon>Trichostrongylidae</taxon>
        <taxon>Teladorsagia</taxon>
    </lineage>
</organism>
<feature type="compositionally biased region" description="Polar residues" evidence="1">
    <location>
        <begin position="161"/>
        <end position="174"/>
    </location>
</feature>
<name>A0A2G9UBL0_TELCI</name>
<feature type="compositionally biased region" description="Low complexity" evidence="1">
    <location>
        <begin position="50"/>
        <end position="62"/>
    </location>
</feature>